<comment type="similarity">
    <text evidence="2">Belongs to the cytidine and deoxycytidylate deaminase family.</text>
</comment>
<dbReference type="InterPro" id="IPR015517">
    <property type="entry name" value="dCMP_deaminase-rel"/>
</dbReference>
<dbReference type="PIRSF" id="PIRSF006019">
    <property type="entry name" value="dCMP_deaminase"/>
    <property type="match status" value="1"/>
</dbReference>
<dbReference type="GO" id="GO:0004132">
    <property type="term" value="F:dCMP deaminase activity"/>
    <property type="evidence" value="ECO:0007669"/>
    <property type="project" value="InterPro"/>
</dbReference>
<dbReference type="InterPro" id="IPR035105">
    <property type="entry name" value="Deoxycytidylate_deaminase_dom"/>
</dbReference>
<keyword evidence="3 7" id="KW-0479">Metal-binding</keyword>
<evidence type="ECO:0000256" key="6">
    <source>
        <dbReference type="PIRSR" id="PIRSR006019-1"/>
    </source>
</evidence>
<evidence type="ECO:0000256" key="3">
    <source>
        <dbReference type="ARBA" id="ARBA00022723"/>
    </source>
</evidence>
<dbReference type="InterPro" id="IPR016473">
    <property type="entry name" value="dCMP_deaminase"/>
</dbReference>
<feature type="binding site" evidence="7">
    <location>
        <position position="86"/>
    </location>
    <ligand>
        <name>Zn(2+)</name>
        <dbReference type="ChEBI" id="CHEBI:29105"/>
        <note>catalytic</note>
    </ligand>
</feature>
<dbReference type="Proteomes" id="UP000002433">
    <property type="component" value="Chromosome"/>
</dbReference>
<dbReference type="KEGG" id="spk:MGAS9429_Spy1552"/>
<evidence type="ECO:0000256" key="4">
    <source>
        <dbReference type="ARBA" id="ARBA00022801"/>
    </source>
</evidence>
<reference evidence="9 10" key="1">
    <citation type="journal article" date="2006" name="Proc. Natl. Acad. Sci. U.S.A.">
        <title>Molecular genetic anatomy of inter- and intraserotype variation in the human bacterial pathogen group A Streptococcus.</title>
        <authorList>
            <person name="Beres S.B."/>
            <person name="Richter E.W."/>
            <person name="Nagiec M.J."/>
            <person name="Sumby P."/>
            <person name="Porcella S.F."/>
            <person name="DeLeo F.R."/>
            <person name="Musser J.M."/>
        </authorList>
    </citation>
    <scope>NUCLEOTIDE SEQUENCE [LARGE SCALE GENOMIC DNA]</scope>
    <source>
        <strain evidence="9 10">MGAS9429</strain>
    </source>
</reference>
<dbReference type="AlphaFoldDB" id="Q1JK84"/>
<dbReference type="SUPFAM" id="SSF53927">
    <property type="entry name" value="Cytidine deaminase-like"/>
    <property type="match status" value="1"/>
</dbReference>
<evidence type="ECO:0000256" key="2">
    <source>
        <dbReference type="ARBA" id="ARBA00006576"/>
    </source>
</evidence>
<accession>Q1JK84</accession>
<proteinExistence type="inferred from homology"/>
<dbReference type="InterPro" id="IPR016192">
    <property type="entry name" value="APOBEC/CMP_deaminase_Zn-bd"/>
</dbReference>
<feature type="binding site" evidence="7">
    <location>
        <position position="117"/>
    </location>
    <ligand>
        <name>Zn(2+)</name>
        <dbReference type="ChEBI" id="CHEBI:29105"/>
        <note>catalytic</note>
    </ligand>
</feature>
<evidence type="ECO:0000256" key="5">
    <source>
        <dbReference type="ARBA" id="ARBA00022833"/>
    </source>
</evidence>
<evidence type="ECO:0000256" key="7">
    <source>
        <dbReference type="PIRSR" id="PIRSR006019-2"/>
    </source>
</evidence>
<feature type="domain" description="CMP/dCMP-type deaminase" evidence="8">
    <location>
        <begin position="21"/>
        <end position="143"/>
    </location>
</feature>
<dbReference type="InterPro" id="IPR002125">
    <property type="entry name" value="CMP_dCMP_dom"/>
</dbReference>
<dbReference type="Gene3D" id="3.40.140.10">
    <property type="entry name" value="Cytidine Deaminase, domain 2"/>
    <property type="match status" value="1"/>
</dbReference>
<keyword evidence="5 7" id="KW-0862">Zinc</keyword>
<feature type="active site" description="Proton donor" evidence="6">
    <location>
        <position position="88"/>
    </location>
</feature>
<dbReference type="CDD" id="cd01286">
    <property type="entry name" value="deoxycytidylate_deaminase"/>
    <property type="match status" value="1"/>
</dbReference>
<dbReference type="InterPro" id="IPR016193">
    <property type="entry name" value="Cytidine_deaminase-like"/>
</dbReference>
<dbReference type="PANTHER" id="PTHR11086:SF18">
    <property type="entry name" value="DEOXYCYTIDYLATE DEAMINASE"/>
    <property type="match status" value="1"/>
</dbReference>
<name>Q1JK84_STRPC</name>
<sequence>MYCKRMVQERIRGEAMTNRLSWQDYFMANAELISKRSTCDRAFVGAVLVKDNRIIATGYNGGVSATDNCNEAGHYMEDGHCIRTVHAEMNALIQCAKEGISTDGTEIYVTHFPCINCTKALLQAGITKITYKAHYRPHPFAIELMEKKGVAYVQHDVPQIVLGGDKEQ</sequence>
<dbReference type="HOGENOM" id="CLU_047993_2_1_9"/>
<dbReference type="GO" id="GO:0006220">
    <property type="term" value="P:pyrimidine nucleotide metabolic process"/>
    <property type="evidence" value="ECO:0007669"/>
    <property type="project" value="InterPro"/>
</dbReference>
<evidence type="ECO:0000313" key="9">
    <source>
        <dbReference type="EMBL" id="ABF32739.1"/>
    </source>
</evidence>
<evidence type="ECO:0000256" key="1">
    <source>
        <dbReference type="ARBA" id="ARBA00001947"/>
    </source>
</evidence>
<protein>
    <submittedName>
        <fullName evidence="9">ComE operon protein 2</fullName>
    </submittedName>
</protein>
<dbReference type="PROSITE" id="PS51747">
    <property type="entry name" value="CYT_DCMP_DEAMINASES_2"/>
    <property type="match status" value="1"/>
</dbReference>
<evidence type="ECO:0000313" key="10">
    <source>
        <dbReference type="Proteomes" id="UP000002433"/>
    </source>
</evidence>
<dbReference type="Pfam" id="PF00383">
    <property type="entry name" value="dCMP_cyt_deam_1"/>
    <property type="match status" value="1"/>
</dbReference>
<evidence type="ECO:0000259" key="8">
    <source>
        <dbReference type="PROSITE" id="PS51747"/>
    </source>
</evidence>
<dbReference type="GO" id="GO:0008270">
    <property type="term" value="F:zinc ion binding"/>
    <property type="evidence" value="ECO:0007669"/>
    <property type="project" value="InterPro"/>
</dbReference>
<comment type="cofactor">
    <cofactor evidence="1 7">
        <name>Zn(2+)</name>
        <dbReference type="ChEBI" id="CHEBI:29105"/>
    </cofactor>
</comment>
<keyword evidence="4" id="KW-0378">Hydrolase</keyword>
<dbReference type="PROSITE" id="PS00903">
    <property type="entry name" value="CYT_DCMP_DEAMINASES_1"/>
    <property type="match status" value="1"/>
</dbReference>
<dbReference type="EMBL" id="CP000259">
    <property type="protein sequence ID" value="ABF32739.1"/>
    <property type="molecule type" value="Genomic_DNA"/>
</dbReference>
<dbReference type="GO" id="GO:0005737">
    <property type="term" value="C:cytoplasm"/>
    <property type="evidence" value="ECO:0007669"/>
    <property type="project" value="TreeGrafter"/>
</dbReference>
<dbReference type="PANTHER" id="PTHR11086">
    <property type="entry name" value="DEOXYCYTIDYLATE DEAMINASE-RELATED"/>
    <property type="match status" value="1"/>
</dbReference>
<organism evidence="9 10">
    <name type="scientific">Streptococcus pyogenes serotype M12 (strain MGAS9429)</name>
    <dbReference type="NCBI Taxonomy" id="370551"/>
    <lineage>
        <taxon>Bacteria</taxon>
        <taxon>Bacillati</taxon>
        <taxon>Bacillota</taxon>
        <taxon>Bacilli</taxon>
        <taxon>Lactobacillales</taxon>
        <taxon>Streptococcaceae</taxon>
        <taxon>Streptococcus</taxon>
    </lineage>
</organism>
<gene>
    <name evidence="9" type="primary">comEB</name>
    <name evidence="9" type="ordered locus">MGAS9429_Spy1552</name>
</gene>
<feature type="binding site" evidence="7">
    <location>
        <position position="114"/>
    </location>
    <ligand>
        <name>Zn(2+)</name>
        <dbReference type="ChEBI" id="CHEBI:29105"/>
        <note>catalytic</note>
    </ligand>
</feature>